<dbReference type="PANTHER" id="PTHR46517">
    <property type="entry name" value="FRUCTOSE-2,6-BISPHOSPHATASE TIGAR"/>
    <property type="match status" value="1"/>
</dbReference>
<dbReference type="GO" id="GO:0005829">
    <property type="term" value="C:cytosol"/>
    <property type="evidence" value="ECO:0007669"/>
    <property type="project" value="TreeGrafter"/>
</dbReference>
<dbReference type="SMART" id="SM00855">
    <property type="entry name" value="PGAM"/>
    <property type="match status" value="1"/>
</dbReference>
<dbReference type="EMBL" id="BARS01036065">
    <property type="protein sequence ID" value="GAG25586.1"/>
    <property type="molecule type" value="Genomic_DNA"/>
</dbReference>
<dbReference type="InterPro" id="IPR001345">
    <property type="entry name" value="PG/BPGM_mutase_AS"/>
</dbReference>
<dbReference type="InterPro" id="IPR051695">
    <property type="entry name" value="Phosphoglycerate_Mutase"/>
</dbReference>
<dbReference type="PANTHER" id="PTHR46517:SF1">
    <property type="entry name" value="FRUCTOSE-2,6-BISPHOSPHATASE TIGAR"/>
    <property type="match status" value="1"/>
</dbReference>
<dbReference type="Gene3D" id="3.40.50.1240">
    <property type="entry name" value="Phosphoglycerate mutase-like"/>
    <property type="match status" value="1"/>
</dbReference>
<dbReference type="GO" id="GO:0043456">
    <property type="term" value="P:regulation of pentose-phosphate shunt"/>
    <property type="evidence" value="ECO:0007669"/>
    <property type="project" value="TreeGrafter"/>
</dbReference>
<sequence length="189" mass="20702">MSLLLIRHGETPSNAARVVQLPDAPLSARGEAQADRLADRLGTHGVGRILSSDLRRAAQTAERLQEATGVPLDWEPLLQERNFGEIRGTAYSELPDIFAPDYEPPGGETWAVFHRRVDAAWVRVCKLAESVEGRLAVVTHGLVCHALLTRHLTHESGDASVSLFDNTSVTEVAATAPWRVTRLNCTEHL</sequence>
<dbReference type="InterPro" id="IPR029033">
    <property type="entry name" value="His_PPase_superfam"/>
</dbReference>
<dbReference type="AlphaFoldDB" id="X0XKU7"/>
<keyword evidence="1" id="KW-0378">Hydrolase</keyword>
<accession>X0XKU7</accession>
<evidence type="ECO:0008006" key="3">
    <source>
        <dbReference type="Google" id="ProtNLM"/>
    </source>
</evidence>
<dbReference type="GO" id="GO:0004331">
    <property type="term" value="F:fructose-2,6-bisphosphate 2-phosphatase activity"/>
    <property type="evidence" value="ECO:0007669"/>
    <property type="project" value="TreeGrafter"/>
</dbReference>
<dbReference type="PROSITE" id="PS00175">
    <property type="entry name" value="PG_MUTASE"/>
    <property type="match status" value="1"/>
</dbReference>
<dbReference type="SUPFAM" id="SSF53254">
    <property type="entry name" value="Phosphoglycerate mutase-like"/>
    <property type="match status" value="1"/>
</dbReference>
<name>X0XKU7_9ZZZZ</name>
<dbReference type="CDD" id="cd07067">
    <property type="entry name" value="HP_PGM_like"/>
    <property type="match status" value="1"/>
</dbReference>
<dbReference type="GO" id="GO:0045820">
    <property type="term" value="P:negative regulation of glycolytic process"/>
    <property type="evidence" value="ECO:0007669"/>
    <property type="project" value="TreeGrafter"/>
</dbReference>
<evidence type="ECO:0000313" key="2">
    <source>
        <dbReference type="EMBL" id="GAG25586.1"/>
    </source>
</evidence>
<protein>
    <recommendedName>
        <fullName evidence="3">Histidine phosphatase family protein</fullName>
    </recommendedName>
</protein>
<organism evidence="2">
    <name type="scientific">marine sediment metagenome</name>
    <dbReference type="NCBI Taxonomy" id="412755"/>
    <lineage>
        <taxon>unclassified sequences</taxon>
        <taxon>metagenomes</taxon>
        <taxon>ecological metagenomes</taxon>
    </lineage>
</organism>
<comment type="caution">
    <text evidence="2">The sequence shown here is derived from an EMBL/GenBank/DDBJ whole genome shotgun (WGS) entry which is preliminary data.</text>
</comment>
<evidence type="ECO:0000256" key="1">
    <source>
        <dbReference type="ARBA" id="ARBA00022801"/>
    </source>
</evidence>
<gene>
    <name evidence="2" type="ORF">S01H1_55479</name>
</gene>
<dbReference type="InterPro" id="IPR013078">
    <property type="entry name" value="His_Pase_superF_clade-1"/>
</dbReference>
<reference evidence="2" key="1">
    <citation type="journal article" date="2014" name="Front. Microbiol.">
        <title>High frequency of phylogenetically diverse reductive dehalogenase-homologous genes in deep subseafloor sedimentary metagenomes.</title>
        <authorList>
            <person name="Kawai M."/>
            <person name="Futagami T."/>
            <person name="Toyoda A."/>
            <person name="Takaki Y."/>
            <person name="Nishi S."/>
            <person name="Hori S."/>
            <person name="Arai W."/>
            <person name="Tsubouchi T."/>
            <person name="Morono Y."/>
            <person name="Uchiyama I."/>
            <person name="Ito T."/>
            <person name="Fujiyama A."/>
            <person name="Inagaki F."/>
            <person name="Takami H."/>
        </authorList>
    </citation>
    <scope>NUCLEOTIDE SEQUENCE</scope>
    <source>
        <strain evidence="2">Expedition CK06-06</strain>
    </source>
</reference>
<dbReference type="Pfam" id="PF00300">
    <property type="entry name" value="His_Phos_1"/>
    <property type="match status" value="1"/>
</dbReference>
<proteinExistence type="predicted"/>